<reference evidence="1 2" key="1">
    <citation type="submission" date="2014-04" db="EMBL/GenBank/DDBJ databases">
        <authorList>
            <consortium name="DOE Joint Genome Institute"/>
            <person name="Kuo A."/>
            <person name="Ruytinx J."/>
            <person name="Rineau F."/>
            <person name="Colpaert J."/>
            <person name="Kohler A."/>
            <person name="Nagy L.G."/>
            <person name="Floudas D."/>
            <person name="Copeland A."/>
            <person name="Barry K.W."/>
            <person name="Cichocki N."/>
            <person name="Veneault-Fourrey C."/>
            <person name="LaButti K."/>
            <person name="Lindquist E.A."/>
            <person name="Lipzen A."/>
            <person name="Lundell T."/>
            <person name="Morin E."/>
            <person name="Murat C."/>
            <person name="Sun H."/>
            <person name="Tunlid A."/>
            <person name="Henrissat B."/>
            <person name="Grigoriev I.V."/>
            <person name="Hibbett D.S."/>
            <person name="Martin F."/>
            <person name="Nordberg H.P."/>
            <person name="Cantor M.N."/>
            <person name="Hua S.X."/>
        </authorList>
    </citation>
    <scope>NUCLEOTIDE SEQUENCE [LARGE SCALE GENOMIC DNA]</scope>
    <source>
        <strain evidence="1 2">UH-Slu-Lm8-n1</strain>
    </source>
</reference>
<dbReference type="EMBL" id="KN835552">
    <property type="protein sequence ID" value="KIK36185.1"/>
    <property type="molecule type" value="Genomic_DNA"/>
</dbReference>
<proteinExistence type="predicted"/>
<dbReference type="Proteomes" id="UP000054485">
    <property type="component" value="Unassembled WGS sequence"/>
</dbReference>
<accession>A0A0C9ZFE8</accession>
<sequence>MSVTTITSSVLLIDVEIETNPSVSYPTLEDFMGQLNSDEPGRRWPELFLTPLKLMGVRMLDDMCIVSPKALHIFYQLPPMMIMDLYVHVIDTINALSQPEHLYISMQLF</sequence>
<dbReference type="HOGENOM" id="CLU_164938_0_0_1"/>
<dbReference type="InParanoid" id="A0A0C9ZFE8"/>
<organism evidence="1 2">
    <name type="scientific">Suillus luteus UH-Slu-Lm8-n1</name>
    <dbReference type="NCBI Taxonomy" id="930992"/>
    <lineage>
        <taxon>Eukaryota</taxon>
        <taxon>Fungi</taxon>
        <taxon>Dikarya</taxon>
        <taxon>Basidiomycota</taxon>
        <taxon>Agaricomycotina</taxon>
        <taxon>Agaricomycetes</taxon>
        <taxon>Agaricomycetidae</taxon>
        <taxon>Boletales</taxon>
        <taxon>Suillineae</taxon>
        <taxon>Suillaceae</taxon>
        <taxon>Suillus</taxon>
    </lineage>
</organism>
<dbReference type="AlphaFoldDB" id="A0A0C9ZFE8"/>
<name>A0A0C9ZFE8_9AGAM</name>
<evidence type="ECO:0000313" key="1">
    <source>
        <dbReference type="EMBL" id="KIK36185.1"/>
    </source>
</evidence>
<protein>
    <submittedName>
        <fullName evidence="1">Uncharacterized protein</fullName>
    </submittedName>
</protein>
<keyword evidence="2" id="KW-1185">Reference proteome</keyword>
<dbReference type="OrthoDB" id="2688790at2759"/>
<reference evidence="2" key="2">
    <citation type="submission" date="2015-01" db="EMBL/GenBank/DDBJ databases">
        <title>Evolutionary Origins and Diversification of the Mycorrhizal Mutualists.</title>
        <authorList>
            <consortium name="DOE Joint Genome Institute"/>
            <consortium name="Mycorrhizal Genomics Consortium"/>
            <person name="Kohler A."/>
            <person name="Kuo A."/>
            <person name="Nagy L.G."/>
            <person name="Floudas D."/>
            <person name="Copeland A."/>
            <person name="Barry K.W."/>
            <person name="Cichocki N."/>
            <person name="Veneault-Fourrey C."/>
            <person name="LaButti K."/>
            <person name="Lindquist E.A."/>
            <person name="Lipzen A."/>
            <person name="Lundell T."/>
            <person name="Morin E."/>
            <person name="Murat C."/>
            <person name="Riley R."/>
            <person name="Ohm R."/>
            <person name="Sun H."/>
            <person name="Tunlid A."/>
            <person name="Henrissat B."/>
            <person name="Grigoriev I.V."/>
            <person name="Hibbett D.S."/>
            <person name="Martin F."/>
        </authorList>
    </citation>
    <scope>NUCLEOTIDE SEQUENCE [LARGE SCALE GENOMIC DNA]</scope>
    <source>
        <strain evidence="2">UH-Slu-Lm8-n1</strain>
    </source>
</reference>
<gene>
    <name evidence="1" type="ORF">CY34DRAFT_94853</name>
</gene>
<evidence type="ECO:0000313" key="2">
    <source>
        <dbReference type="Proteomes" id="UP000054485"/>
    </source>
</evidence>